<dbReference type="Proteomes" id="UP000054736">
    <property type="component" value="Unassembled WGS sequence"/>
</dbReference>
<accession>A0A0W0T8A3</accession>
<dbReference type="InterPro" id="IPR052394">
    <property type="entry name" value="LRR-containing"/>
</dbReference>
<dbReference type="OrthoDB" id="5631303at2"/>
<keyword evidence="2" id="KW-1185">Reference proteome</keyword>
<dbReference type="PATRIC" id="fig|1212489.4.peg.650"/>
<dbReference type="InterPro" id="IPR032675">
    <property type="entry name" value="LRR_dom_sf"/>
</dbReference>
<dbReference type="AlphaFoldDB" id="A0A0W0T8A3"/>
<dbReference type="InterPro" id="IPR001611">
    <property type="entry name" value="Leu-rich_rpt"/>
</dbReference>
<dbReference type="PANTHER" id="PTHR24114:SF2">
    <property type="entry name" value="F-BOX DOMAIN-CONTAINING PROTEIN-RELATED"/>
    <property type="match status" value="1"/>
</dbReference>
<dbReference type="Pfam" id="PF13516">
    <property type="entry name" value="LRR_6"/>
    <property type="match status" value="3"/>
</dbReference>
<evidence type="ECO:0000313" key="1">
    <source>
        <dbReference type="EMBL" id="KTC91791.1"/>
    </source>
</evidence>
<dbReference type="SMART" id="SM00368">
    <property type="entry name" value="LRR_RI"/>
    <property type="match status" value="6"/>
</dbReference>
<name>A0A0W0T8A3_9GAMM</name>
<gene>
    <name evidence="1" type="primary">legLC</name>
    <name evidence="1" type="ORF">Ldro_0625</name>
</gene>
<sequence length="387" mass="43650">MTIETKLIERIRANAPELKALDLSNQHLEYEELVALTNALKNNTNLRSLSLKGNQLDDRSIALLASSLPLTAITSLDLSNNCITLQGLAELAKHSKVETLNMRSNRIEQTKEGDISISSILDNPWIKRLDLSNNRLNELAGTDFFPKLKSNTSLQHLSLESTHLNDDSGHLIADFLQTNRSLVFLNISDNNLTDLSAVNIAYNLRKNSTLKQVWLKGNKITNETLAEFYFACEENKSLTLINLCHNAVSPSLAEFSVTPSPIQLLSKKRSRKQQPPTNHVKDLIAEINQLFQPTEKKGIFLLTLCRFLYCFQEERETAPILLMPAELKFQILNYLTEELFTPNQVEKIISYAADKSTIGKAKDSFFYAIDCRKSSKLLPEDSQLNTP</sequence>
<dbReference type="STRING" id="1212489.Ldro_0625"/>
<organism evidence="1 2">
    <name type="scientific">Legionella drozanskii LLAP-1</name>
    <dbReference type="NCBI Taxonomy" id="1212489"/>
    <lineage>
        <taxon>Bacteria</taxon>
        <taxon>Pseudomonadati</taxon>
        <taxon>Pseudomonadota</taxon>
        <taxon>Gammaproteobacteria</taxon>
        <taxon>Legionellales</taxon>
        <taxon>Legionellaceae</taxon>
        <taxon>Legionella</taxon>
    </lineage>
</organism>
<dbReference type="SUPFAM" id="SSF52047">
    <property type="entry name" value="RNI-like"/>
    <property type="match status" value="1"/>
</dbReference>
<reference evidence="1 2" key="1">
    <citation type="submission" date="2015-11" db="EMBL/GenBank/DDBJ databases">
        <title>Genomic analysis of 38 Legionella species identifies large and diverse effector repertoires.</title>
        <authorList>
            <person name="Burstein D."/>
            <person name="Amaro F."/>
            <person name="Zusman T."/>
            <person name="Lifshitz Z."/>
            <person name="Cohen O."/>
            <person name="Gilbert J.A."/>
            <person name="Pupko T."/>
            <person name="Shuman H.A."/>
            <person name="Segal G."/>
        </authorList>
    </citation>
    <scope>NUCLEOTIDE SEQUENCE [LARGE SCALE GENOMIC DNA]</scope>
    <source>
        <strain evidence="1 2">ATCC 700990</strain>
    </source>
</reference>
<dbReference type="PANTHER" id="PTHR24114">
    <property type="entry name" value="LEUCINE RICH REPEAT FAMILY PROTEIN"/>
    <property type="match status" value="1"/>
</dbReference>
<proteinExistence type="predicted"/>
<protein>
    <submittedName>
        <fullName evidence="1">Leucine-rich repeat-and coiled coil-containing protein</fullName>
    </submittedName>
</protein>
<dbReference type="EMBL" id="LNXY01000006">
    <property type="protein sequence ID" value="KTC91791.1"/>
    <property type="molecule type" value="Genomic_DNA"/>
</dbReference>
<dbReference type="RefSeq" id="WP_058494980.1">
    <property type="nucleotide sequence ID" value="NZ_CAAAIU010000009.1"/>
</dbReference>
<comment type="caution">
    <text evidence="1">The sequence shown here is derived from an EMBL/GenBank/DDBJ whole genome shotgun (WGS) entry which is preliminary data.</text>
</comment>
<dbReference type="Gene3D" id="3.80.10.10">
    <property type="entry name" value="Ribonuclease Inhibitor"/>
    <property type="match status" value="1"/>
</dbReference>
<evidence type="ECO:0000313" key="2">
    <source>
        <dbReference type="Proteomes" id="UP000054736"/>
    </source>
</evidence>